<dbReference type="Gene3D" id="1.25.40.10">
    <property type="entry name" value="Tetratricopeptide repeat domain"/>
    <property type="match status" value="1"/>
</dbReference>
<dbReference type="STRING" id="1280952.HJA_10635"/>
<organism evidence="4 5">
    <name type="scientific">Hyphomonas jannaschiana VP2</name>
    <dbReference type="NCBI Taxonomy" id="1280952"/>
    <lineage>
        <taxon>Bacteria</taxon>
        <taxon>Pseudomonadati</taxon>
        <taxon>Pseudomonadota</taxon>
        <taxon>Alphaproteobacteria</taxon>
        <taxon>Hyphomonadales</taxon>
        <taxon>Hyphomonadaceae</taxon>
        <taxon>Hyphomonas</taxon>
    </lineage>
</organism>
<dbReference type="eggNOG" id="COG1196">
    <property type="taxonomic scope" value="Bacteria"/>
</dbReference>
<dbReference type="SUPFAM" id="SSF81901">
    <property type="entry name" value="HCP-like"/>
    <property type="match status" value="1"/>
</dbReference>
<dbReference type="Pfam" id="PF01471">
    <property type="entry name" value="PG_binding_1"/>
    <property type="match status" value="1"/>
</dbReference>
<feature type="compositionally biased region" description="Polar residues" evidence="2">
    <location>
        <begin position="669"/>
        <end position="681"/>
    </location>
</feature>
<dbReference type="Gene3D" id="1.20.120.20">
    <property type="entry name" value="Apolipoprotein"/>
    <property type="match status" value="2"/>
</dbReference>
<keyword evidence="5" id="KW-1185">Reference proteome</keyword>
<evidence type="ECO:0000259" key="3">
    <source>
        <dbReference type="Pfam" id="PF01471"/>
    </source>
</evidence>
<dbReference type="InterPro" id="IPR036365">
    <property type="entry name" value="PGBD-like_sf"/>
</dbReference>
<dbReference type="InterPro" id="IPR050767">
    <property type="entry name" value="Sel1_AlgK"/>
</dbReference>
<dbReference type="Gene3D" id="1.10.101.10">
    <property type="entry name" value="PGBD-like superfamily/PGBD"/>
    <property type="match status" value="1"/>
</dbReference>
<feature type="domain" description="Peptidoglycan binding-like" evidence="3">
    <location>
        <begin position="1150"/>
        <end position="1202"/>
    </location>
</feature>
<feature type="coiled-coil region" evidence="1">
    <location>
        <begin position="367"/>
        <end position="464"/>
    </location>
</feature>
<feature type="compositionally biased region" description="Acidic residues" evidence="2">
    <location>
        <begin position="644"/>
        <end position="661"/>
    </location>
</feature>
<reference evidence="4 5" key="1">
    <citation type="journal article" date="2014" name="Antonie Van Leeuwenhoek">
        <title>Hyphomonas beringensis sp. nov. and Hyphomonas chukchiensis sp. nov., isolated from surface seawater of the Bering Sea and Chukchi Sea.</title>
        <authorList>
            <person name="Li C."/>
            <person name="Lai Q."/>
            <person name="Li G."/>
            <person name="Dong C."/>
            <person name="Wang J."/>
            <person name="Liao Y."/>
            <person name="Shao Z."/>
        </authorList>
    </citation>
    <scope>NUCLEOTIDE SEQUENCE [LARGE SCALE GENOMIC DNA]</scope>
    <source>
        <strain evidence="4 5">VP2</strain>
    </source>
</reference>
<feature type="region of interest" description="Disordered" evidence="2">
    <location>
        <begin position="1"/>
        <end position="67"/>
    </location>
</feature>
<dbReference type="AlphaFoldDB" id="A0A059FBS3"/>
<dbReference type="SUPFAM" id="SSF58113">
    <property type="entry name" value="Apolipoprotein A-I"/>
    <property type="match status" value="1"/>
</dbReference>
<evidence type="ECO:0000313" key="5">
    <source>
        <dbReference type="Proteomes" id="UP000024816"/>
    </source>
</evidence>
<dbReference type="InterPro" id="IPR036366">
    <property type="entry name" value="PGBDSf"/>
</dbReference>
<dbReference type="InterPro" id="IPR002477">
    <property type="entry name" value="Peptidoglycan-bd-like"/>
</dbReference>
<protein>
    <submittedName>
        <fullName evidence="4">Putative localization factor protein PodJ</fullName>
    </submittedName>
</protein>
<feature type="coiled-coil region" evidence="1">
    <location>
        <begin position="119"/>
        <end position="146"/>
    </location>
</feature>
<dbReference type="eggNOG" id="COG0790">
    <property type="taxonomic scope" value="Bacteria"/>
</dbReference>
<evidence type="ECO:0000313" key="4">
    <source>
        <dbReference type="EMBL" id="KCZ88032.1"/>
    </source>
</evidence>
<dbReference type="SUPFAM" id="SSF47090">
    <property type="entry name" value="PGBD-like"/>
    <property type="match status" value="1"/>
</dbReference>
<proteinExistence type="predicted"/>
<name>A0A059FBS3_9PROT</name>
<feature type="compositionally biased region" description="Polar residues" evidence="2">
    <location>
        <begin position="701"/>
        <end position="713"/>
    </location>
</feature>
<dbReference type="InterPro" id="IPR011990">
    <property type="entry name" value="TPR-like_helical_dom_sf"/>
</dbReference>
<feature type="coiled-coil region" evidence="1">
    <location>
        <begin position="246"/>
        <end position="291"/>
    </location>
</feature>
<evidence type="ECO:0000256" key="1">
    <source>
        <dbReference type="SAM" id="Coils"/>
    </source>
</evidence>
<feature type="region of interest" description="Disordered" evidence="2">
    <location>
        <begin position="644"/>
        <end position="726"/>
    </location>
</feature>
<dbReference type="eggNOG" id="COG3409">
    <property type="taxonomic scope" value="Bacteria"/>
</dbReference>
<comment type="caution">
    <text evidence="4">The sequence shown here is derived from an EMBL/GenBank/DDBJ whole genome shotgun (WGS) entry which is preliminary data.</text>
</comment>
<dbReference type="RefSeq" id="WP_035581972.1">
    <property type="nucleotide sequence ID" value="NZ_ARYJ01000006.1"/>
</dbReference>
<dbReference type="InterPro" id="IPR006597">
    <property type="entry name" value="Sel1-like"/>
</dbReference>
<dbReference type="Pfam" id="PF08238">
    <property type="entry name" value="Sel1"/>
    <property type="match status" value="3"/>
</dbReference>
<dbReference type="PATRIC" id="fig|1280952.3.peg.2125"/>
<dbReference type="PANTHER" id="PTHR11102">
    <property type="entry name" value="SEL-1-LIKE PROTEIN"/>
    <property type="match status" value="1"/>
</dbReference>
<keyword evidence="1" id="KW-0175">Coiled coil</keyword>
<feature type="region of interest" description="Disordered" evidence="2">
    <location>
        <begin position="784"/>
        <end position="805"/>
    </location>
</feature>
<gene>
    <name evidence="4" type="ORF">HJA_10635</name>
</gene>
<dbReference type="Proteomes" id="UP000024816">
    <property type="component" value="Unassembled WGS sequence"/>
</dbReference>
<feature type="compositionally biased region" description="Basic and acidic residues" evidence="2">
    <location>
        <begin position="56"/>
        <end position="67"/>
    </location>
</feature>
<dbReference type="EMBL" id="ARYJ01000006">
    <property type="protein sequence ID" value="KCZ88032.1"/>
    <property type="molecule type" value="Genomic_DNA"/>
</dbReference>
<evidence type="ECO:0000256" key="2">
    <source>
        <dbReference type="SAM" id="MobiDB-lite"/>
    </source>
</evidence>
<feature type="compositionally biased region" description="Basic and acidic residues" evidence="2">
    <location>
        <begin position="12"/>
        <end position="25"/>
    </location>
</feature>
<dbReference type="SMART" id="SM00671">
    <property type="entry name" value="SEL1"/>
    <property type="match status" value="3"/>
</dbReference>
<dbReference type="PANTHER" id="PTHR11102:SF160">
    <property type="entry name" value="ERAD-ASSOCIATED E3 UBIQUITIN-PROTEIN LIGASE COMPONENT HRD3"/>
    <property type="match status" value="1"/>
</dbReference>
<sequence>MSQSGTGAAKGIDQRAREAAREAARSEGLTLGEYLDRLMKAPAGSPQPNEVPAPSDAHRPRPDSRDEVLERLTRRIEATEARSAMAITSMDHTIHDLVGRLEDTQQTTAAIAGHVEGVIDQLRETHDALKQKVRRLEEDDSRQENLEALKALESALGKLASHVYEENELAEQETQAIKGRVESGFMDIIERVESMETRVESSRTETADQIKQGVEQAALRAEGVARQVSERVDGLETEVHERLAALSDREERLEATETRVEAIETDVSSALDSLDMRFDQIQNRLTRAETTTDSALKNLESTVSSLDERVGDVASKMDPDLADRLRSEFESRLEDMMSSVRETVDSVRQELAEEIARTATNAGEEAIAEMKDTLGGMQERLEASEERQAGAIEKVSEQVGALNETFDTRLREVEERSDAATGEAVREEIERLGKTVSDRIDELAEDLTQRVNDSETRSAEAIEQIGDQVAAATNRLQTRQNEAIKSLAEQVDENRRKADERLSDALAGVTERLEQMQSQANESLSPVQKAIAMLAARLENLEDGTSPAGAPVDLDTVPASLANVDDDPLSDGQFEAFEHADDLESFEDFDTFSAFADLETADEPDTDVAPVVTLPEAVEAAPEMEAPADSLSETAEDTMGVAFEDDADYGLEPEEEGDAETFEAGIESWSANAEQGSQPETADSFEDDFDAIRAAVEGLSFATQEAETGNLSEETAAAGHEDGIDETDFEAGLDMLEDETEDDDLIDPLDALAGLEDLDEAHTEARDSDIFDDEEFEVLDLPSADTPELETEATVDTDAKPEDDKELDADTADYLTRARKAAMAASFGKNSAQTVSASGRLMVRMTSGGGSGRLPLIAAASAVAVAGVAAGGYLYIRGKQDAPVQAVPASTYVDPGATEMAEPVPEMTAKESSAEETSVAGMEEDLFGEPARPAAPARYAPVPPVVTVQASAAAGNYIAQYQLAQEKLTAGDYADGAALMRKAAQKGLPIAQYALAKLHERGTGVPKDLSLAREWTEKAAMGGNVKAMHDLAVFMAEGEGGEQTYAGAVEWFRKGAEYGVVDSQYNLGVLYEQGLGISPNLTESLFWFDVANRNGDGGAPAKIAQLIERVSPEAAAQARSRAASWQPATANAIANGRFGAQPWNLGNPLQIQAIQKALNALGYAAGTPDGIMGNGTATAIREYQISNNLPVTGTVTEDLIDTLNAGATAS</sequence>
<accession>A0A059FBS3</accession>